<keyword evidence="1" id="KW-0812">Transmembrane</keyword>
<accession>A0A9P0B0R6</accession>
<organism evidence="2 3">
    <name type="scientific">Brassicogethes aeneus</name>
    <name type="common">Rape pollen beetle</name>
    <name type="synonym">Meligethes aeneus</name>
    <dbReference type="NCBI Taxonomy" id="1431903"/>
    <lineage>
        <taxon>Eukaryota</taxon>
        <taxon>Metazoa</taxon>
        <taxon>Ecdysozoa</taxon>
        <taxon>Arthropoda</taxon>
        <taxon>Hexapoda</taxon>
        <taxon>Insecta</taxon>
        <taxon>Pterygota</taxon>
        <taxon>Neoptera</taxon>
        <taxon>Endopterygota</taxon>
        <taxon>Coleoptera</taxon>
        <taxon>Polyphaga</taxon>
        <taxon>Cucujiformia</taxon>
        <taxon>Nitidulidae</taxon>
        <taxon>Meligethinae</taxon>
        <taxon>Brassicogethes</taxon>
    </lineage>
</organism>
<name>A0A9P0B0R6_BRAAE</name>
<dbReference type="OrthoDB" id="6362496at2759"/>
<dbReference type="AlphaFoldDB" id="A0A9P0B0R6"/>
<keyword evidence="3" id="KW-1185">Reference proteome</keyword>
<evidence type="ECO:0000313" key="2">
    <source>
        <dbReference type="EMBL" id="CAH0552666.1"/>
    </source>
</evidence>
<keyword evidence="1" id="KW-1133">Transmembrane helix</keyword>
<feature type="transmembrane region" description="Helical" evidence="1">
    <location>
        <begin position="194"/>
        <end position="215"/>
    </location>
</feature>
<dbReference type="EMBL" id="OV121134">
    <property type="protein sequence ID" value="CAH0552666.1"/>
    <property type="molecule type" value="Genomic_DNA"/>
</dbReference>
<evidence type="ECO:0000256" key="1">
    <source>
        <dbReference type="SAM" id="Phobius"/>
    </source>
</evidence>
<sequence length="300" mass="34504">MTRKVNQSTDTLDTSDYEDGSVEKSVKIFAKRMLKTTLFVGTFQEKRFVESLNAYRDVIKINDEEERFIENLRSVKIKVQTSLTKKWVGITSPTTAGAPVGHCLWVDLGKNILGKYWFKVKTVELTDNEFRLKLEIVRPYKAESLFGDSSMEMDNIVNFDFQKYLTSICDNLKLNTKYFLIHILTLQNIKETTVFLSLLLATMVTALVQTIKYLMEYFLKLIKTISEFIKSVTPIMITTIKVLGGIATSIINSITVMFQGKPNLDRRNTYQPAYPQIKGSYYQQRALPYKSSVVITEIEE</sequence>
<reference evidence="2" key="1">
    <citation type="submission" date="2021-12" db="EMBL/GenBank/DDBJ databases">
        <authorList>
            <person name="King R."/>
        </authorList>
    </citation>
    <scope>NUCLEOTIDE SEQUENCE</scope>
</reference>
<feature type="transmembrane region" description="Helical" evidence="1">
    <location>
        <begin position="235"/>
        <end position="258"/>
    </location>
</feature>
<protein>
    <submittedName>
        <fullName evidence="2">Uncharacterized protein</fullName>
    </submittedName>
</protein>
<gene>
    <name evidence="2" type="ORF">MELIAE_LOCUS4839</name>
</gene>
<dbReference type="Proteomes" id="UP001154078">
    <property type="component" value="Chromosome 3"/>
</dbReference>
<proteinExistence type="predicted"/>
<keyword evidence="1" id="KW-0472">Membrane</keyword>
<evidence type="ECO:0000313" key="3">
    <source>
        <dbReference type="Proteomes" id="UP001154078"/>
    </source>
</evidence>